<proteinExistence type="predicted"/>
<sequence length="267" mass="29549">MGIISSFLGAFFGLFSGPEDRPQPPPPQRPPQQRPPQQPFRPYRPHQPQEERPPQSYPPGPPKKQQQHKPHTPRPSKNNRSDLNQINQDDPHYASLRARAKDEGDNMARCFEESKRAYTSGDGAKAKTLSNEGKEHKARMEQSNAEASAWIYAKNNEDSGPGEIDLHGLYVKEAIDYTDRAIVAAKRRGDTTINIIVGKGLHSSGGVAKLKPAIEALMQKHDLIAELDPDNSGVLIVQLGGRKSGRRAIGADEVTRRLEKSEGCLIM</sequence>
<dbReference type="InterPro" id="IPR036063">
    <property type="entry name" value="Smr_dom_sf"/>
</dbReference>
<dbReference type="PANTHER" id="PTHR47417:SF1">
    <property type="entry name" value="SMR DOMAIN-CONTAINING PROTEIN YPL199C"/>
    <property type="match status" value="1"/>
</dbReference>
<dbReference type="Pfam" id="PF01713">
    <property type="entry name" value="Smr"/>
    <property type="match status" value="1"/>
</dbReference>
<dbReference type="InterPro" id="IPR002625">
    <property type="entry name" value="Smr_dom"/>
</dbReference>
<dbReference type="Proteomes" id="UP000736335">
    <property type="component" value="Unassembled WGS sequence"/>
</dbReference>
<dbReference type="EMBL" id="WIUZ02000001">
    <property type="protein sequence ID" value="KAF9792573.1"/>
    <property type="molecule type" value="Genomic_DNA"/>
</dbReference>
<dbReference type="PROSITE" id="PS50828">
    <property type="entry name" value="SMR"/>
    <property type="match status" value="1"/>
</dbReference>
<feature type="signal peptide" evidence="2">
    <location>
        <begin position="1"/>
        <end position="16"/>
    </location>
</feature>
<protein>
    <recommendedName>
        <fullName evidence="3">Smr domain-containing protein</fullName>
    </recommendedName>
</protein>
<feature type="compositionally biased region" description="Polar residues" evidence="1">
    <location>
        <begin position="76"/>
        <end position="88"/>
    </location>
</feature>
<dbReference type="SMART" id="SM01162">
    <property type="entry name" value="DUF1771"/>
    <property type="match status" value="1"/>
</dbReference>
<dbReference type="SUPFAM" id="SSF160443">
    <property type="entry name" value="SMR domain-like"/>
    <property type="match status" value="1"/>
</dbReference>
<keyword evidence="2" id="KW-0732">Signal</keyword>
<gene>
    <name evidence="4" type="ORF">BJ322DRAFT_57879</name>
</gene>
<dbReference type="Pfam" id="PF08590">
    <property type="entry name" value="DUF1771"/>
    <property type="match status" value="1"/>
</dbReference>
<keyword evidence="5" id="KW-1185">Reference proteome</keyword>
<dbReference type="Gene3D" id="3.30.1370.110">
    <property type="match status" value="1"/>
</dbReference>
<comment type="caution">
    <text evidence="4">The sequence shown here is derived from an EMBL/GenBank/DDBJ whole genome shotgun (WGS) entry which is preliminary data.</text>
</comment>
<accession>A0A9P6LCR5</accession>
<feature type="chain" id="PRO_5040131595" description="Smr domain-containing protein" evidence="2">
    <location>
        <begin position="17"/>
        <end position="267"/>
    </location>
</feature>
<evidence type="ECO:0000313" key="4">
    <source>
        <dbReference type="EMBL" id="KAF9792573.1"/>
    </source>
</evidence>
<dbReference type="InterPro" id="IPR053020">
    <property type="entry name" value="Smr_domain_protein"/>
</dbReference>
<feature type="compositionally biased region" description="Basic residues" evidence="1">
    <location>
        <begin position="65"/>
        <end position="74"/>
    </location>
</feature>
<evidence type="ECO:0000313" key="5">
    <source>
        <dbReference type="Proteomes" id="UP000736335"/>
    </source>
</evidence>
<dbReference type="OrthoDB" id="3231855at2759"/>
<organism evidence="4 5">
    <name type="scientific">Thelephora terrestris</name>
    <dbReference type="NCBI Taxonomy" id="56493"/>
    <lineage>
        <taxon>Eukaryota</taxon>
        <taxon>Fungi</taxon>
        <taxon>Dikarya</taxon>
        <taxon>Basidiomycota</taxon>
        <taxon>Agaricomycotina</taxon>
        <taxon>Agaricomycetes</taxon>
        <taxon>Thelephorales</taxon>
        <taxon>Thelephoraceae</taxon>
        <taxon>Thelephora</taxon>
    </lineage>
</organism>
<dbReference type="AlphaFoldDB" id="A0A9P6LCR5"/>
<feature type="domain" description="Smr" evidence="3">
    <location>
        <begin position="164"/>
        <end position="240"/>
    </location>
</feature>
<reference evidence="4" key="1">
    <citation type="journal article" date="2020" name="Nat. Commun.">
        <title>Large-scale genome sequencing of mycorrhizal fungi provides insights into the early evolution of symbiotic traits.</title>
        <authorList>
            <person name="Miyauchi S."/>
            <person name="Kiss E."/>
            <person name="Kuo A."/>
            <person name="Drula E."/>
            <person name="Kohler A."/>
            <person name="Sanchez-Garcia M."/>
            <person name="Morin E."/>
            <person name="Andreopoulos B."/>
            <person name="Barry K.W."/>
            <person name="Bonito G."/>
            <person name="Buee M."/>
            <person name="Carver A."/>
            <person name="Chen C."/>
            <person name="Cichocki N."/>
            <person name="Clum A."/>
            <person name="Culley D."/>
            <person name="Crous P.W."/>
            <person name="Fauchery L."/>
            <person name="Girlanda M."/>
            <person name="Hayes R.D."/>
            <person name="Keri Z."/>
            <person name="LaButti K."/>
            <person name="Lipzen A."/>
            <person name="Lombard V."/>
            <person name="Magnuson J."/>
            <person name="Maillard F."/>
            <person name="Murat C."/>
            <person name="Nolan M."/>
            <person name="Ohm R.A."/>
            <person name="Pangilinan J."/>
            <person name="Pereira M.F."/>
            <person name="Perotto S."/>
            <person name="Peter M."/>
            <person name="Pfister S."/>
            <person name="Riley R."/>
            <person name="Sitrit Y."/>
            <person name="Stielow J.B."/>
            <person name="Szollosi G."/>
            <person name="Zifcakova L."/>
            <person name="Stursova M."/>
            <person name="Spatafora J.W."/>
            <person name="Tedersoo L."/>
            <person name="Vaario L.M."/>
            <person name="Yamada A."/>
            <person name="Yan M."/>
            <person name="Wang P."/>
            <person name="Xu J."/>
            <person name="Bruns T."/>
            <person name="Baldrian P."/>
            <person name="Vilgalys R."/>
            <person name="Dunand C."/>
            <person name="Henrissat B."/>
            <person name="Grigoriev I.V."/>
            <person name="Hibbett D."/>
            <person name="Nagy L.G."/>
            <person name="Martin F.M."/>
        </authorList>
    </citation>
    <scope>NUCLEOTIDE SEQUENCE</scope>
    <source>
        <strain evidence="4">UH-Tt-Lm1</strain>
    </source>
</reference>
<name>A0A9P6LCR5_9AGAM</name>
<evidence type="ECO:0000256" key="1">
    <source>
        <dbReference type="SAM" id="MobiDB-lite"/>
    </source>
</evidence>
<dbReference type="SMART" id="SM00463">
    <property type="entry name" value="SMR"/>
    <property type="match status" value="1"/>
</dbReference>
<reference evidence="4" key="2">
    <citation type="submission" date="2020-11" db="EMBL/GenBank/DDBJ databases">
        <authorList>
            <consortium name="DOE Joint Genome Institute"/>
            <person name="Kuo A."/>
            <person name="Miyauchi S."/>
            <person name="Kiss E."/>
            <person name="Drula E."/>
            <person name="Kohler A."/>
            <person name="Sanchez-Garcia M."/>
            <person name="Andreopoulos B."/>
            <person name="Barry K.W."/>
            <person name="Bonito G."/>
            <person name="Buee M."/>
            <person name="Carver A."/>
            <person name="Chen C."/>
            <person name="Cichocki N."/>
            <person name="Clum A."/>
            <person name="Culley D."/>
            <person name="Crous P.W."/>
            <person name="Fauchery L."/>
            <person name="Girlanda M."/>
            <person name="Hayes R."/>
            <person name="Keri Z."/>
            <person name="Labutti K."/>
            <person name="Lipzen A."/>
            <person name="Lombard V."/>
            <person name="Magnuson J."/>
            <person name="Maillard F."/>
            <person name="Morin E."/>
            <person name="Murat C."/>
            <person name="Nolan M."/>
            <person name="Ohm R."/>
            <person name="Pangilinan J."/>
            <person name="Pereira M."/>
            <person name="Perotto S."/>
            <person name="Peter M."/>
            <person name="Riley R."/>
            <person name="Sitrit Y."/>
            <person name="Stielow B."/>
            <person name="Szollosi G."/>
            <person name="Zifcakova L."/>
            <person name="Stursova M."/>
            <person name="Spatafora J.W."/>
            <person name="Tedersoo L."/>
            <person name="Vaario L.-M."/>
            <person name="Yamada A."/>
            <person name="Yan M."/>
            <person name="Wang P."/>
            <person name="Xu J."/>
            <person name="Bruns T."/>
            <person name="Baldrian P."/>
            <person name="Vilgalys R."/>
            <person name="Henrissat B."/>
            <person name="Grigoriev I.V."/>
            <person name="Hibbett D."/>
            <person name="Nagy L.G."/>
            <person name="Martin F.M."/>
        </authorList>
    </citation>
    <scope>NUCLEOTIDE SEQUENCE</scope>
    <source>
        <strain evidence="4">UH-Tt-Lm1</strain>
    </source>
</reference>
<feature type="region of interest" description="Disordered" evidence="1">
    <location>
        <begin position="13"/>
        <end position="90"/>
    </location>
</feature>
<evidence type="ECO:0000259" key="3">
    <source>
        <dbReference type="PROSITE" id="PS50828"/>
    </source>
</evidence>
<dbReference type="PANTHER" id="PTHR47417">
    <property type="entry name" value="SMR DOMAIN-CONTAINING PROTEIN YPL199C"/>
    <property type="match status" value="1"/>
</dbReference>
<dbReference type="InterPro" id="IPR013899">
    <property type="entry name" value="DUF1771"/>
</dbReference>
<evidence type="ECO:0000256" key="2">
    <source>
        <dbReference type="SAM" id="SignalP"/>
    </source>
</evidence>
<feature type="compositionally biased region" description="Pro residues" evidence="1">
    <location>
        <begin position="23"/>
        <end position="39"/>
    </location>
</feature>